<name>A0AB73SYD3_9FIRM</name>
<dbReference type="PANTHER" id="PTHR20855">
    <property type="entry name" value="ADIPOR/PROGESTIN RECEPTOR-RELATED"/>
    <property type="match status" value="1"/>
</dbReference>
<comment type="caution">
    <text evidence="10">The sequence shown here is derived from an EMBL/GenBank/DDBJ whole genome shotgun (WGS) entry which is preliminary data.</text>
</comment>
<dbReference type="RefSeq" id="WP_109748402.1">
    <property type="nucleotide sequence ID" value="NZ_CABJAT010000011.1"/>
</dbReference>
<organism evidence="10 11">
    <name type="scientific">Murimonas intestini</name>
    <dbReference type="NCBI Taxonomy" id="1337051"/>
    <lineage>
        <taxon>Bacteria</taxon>
        <taxon>Bacillati</taxon>
        <taxon>Bacillota</taxon>
        <taxon>Clostridia</taxon>
        <taxon>Lachnospirales</taxon>
        <taxon>Lachnospiraceae</taxon>
        <taxon>Murimonas</taxon>
    </lineage>
</organism>
<comment type="subcellular location">
    <subcellularLocation>
        <location evidence="1">Cell membrane</location>
        <topology evidence="1">Multi-pass membrane protein</topology>
    </subcellularLocation>
</comment>
<evidence type="ECO:0000256" key="4">
    <source>
        <dbReference type="ARBA" id="ARBA00022692"/>
    </source>
</evidence>
<dbReference type="Proteomes" id="UP000245412">
    <property type="component" value="Unassembled WGS sequence"/>
</dbReference>
<dbReference type="InterPro" id="IPR004254">
    <property type="entry name" value="AdipoR/HlyIII-related"/>
</dbReference>
<feature type="transmembrane region" description="Helical" evidence="9">
    <location>
        <begin position="190"/>
        <end position="211"/>
    </location>
</feature>
<keyword evidence="5 9" id="KW-1133">Transmembrane helix</keyword>
<dbReference type="InterPro" id="IPR005744">
    <property type="entry name" value="Hy-lIII"/>
</dbReference>
<dbReference type="GO" id="GO:0046872">
    <property type="term" value="F:metal ion binding"/>
    <property type="evidence" value="ECO:0007669"/>
    <property type="project" value="UniProtKB-KW"/>
</dbReference>
<protein>
    <submittedName>
        <fullName evidence="10">Channel protein (Hemolysin III family)</fullName>
    </submittedName>
</protein>
<evidence type="ECO:0000313" key="11">
    <source>
        <dbReference type="Proteomes" id="UP000245412"/>
    </source>
</evidence>
<feature type="transmembrane region" description="Helical" evidence="9">
    <location>
        <begin position="72"/>
        <end position="92"/>
    </location>
</feature>
<accession>A0AB73SYD3</accession>
<dbReference type="EMBL" id="QGGY01000018">
    <property type="protein sequence ID" value="PWJ72401.1"/>
    <property type="molecule type" value="Genomic_DNA"/>
</dbReference>
<reference evidence="10 11" key="1">
    <citation type="submission" date="2018-05" db="EMBL/GenBank/DDBJ databases">
        <authorList>
            <person name="Goeker M."/>
            <person name="Huntemann M."/>
            <person name="Clum A."/>
            <person name="Pillay M."/>
            <person name="Palaniappan K."/>
            <person name="Varghese N."/>
            <person name="Mikhailova N."/>
            <person name="Stamatis D."/>
            <person name="Reddy T."/>
            <person name="Daum C."/>
            <person name="Shapiro N."/>
            <person name="Ivanova N."/>
            <person name="Kyrpides N."/>
            <person name="Woyke T."/>
        </authorList>
    </citation>
    <scope>NUCLEOTIDE SEQUENCE [LARGE SCALE GENOMIC DNA]</scope>
    <source>
        <strain evidence="10 11">DSM 26524</strain>
    </source>
</reference>
<comment type="similarity">
    <text evidence="2">Belongs to the UPF0073 (Hly-III) family.</text>
</comment>
<dbReference type="Pfam" id="PF03006">
    <property type="entry name" value="HlyIII"/>
    <property type="match status" value="1"/>
</dbReference>
<gene>
    <name evidence="10" type="ORF">C7383_11810</name>
</gene>
<keyword evidence="6 9" id="KW-0472">Membrane</keyword>
<keyword evidence="11" id="KW-1185">Reference proteome</keyword>
<keyword evidence="4 9" id="KW-0812">Transmembrane</keyword>
<feature type="compositionally biased region" description="Polar residues" evidence="8">
    <location>
        <begin position="1"/>
        <end position="25"/>
    </location>
</feature>
<keyword evidence="7" id="KW-0479">Metal-binding</keyword>
<feature type="transmembrane region" description="Helical" evidence="9">
    <location>
        <begin position="138"/>
        <end position="160"/>
    </location>
</feature>
<feature type="transmembrane region" description="Helical" evidence="9">
    <location>
        <begin position="44"/>
        <end position="66"/>
    </location>
</feature>
<evidence type="ECO:0000313" key="10">
    <source>
        <dbReference type="EMBL" id="PWJ72401.1"/>
    </source>
</evidence>
<evidence type="ECO:0000256" key="3">
    <source>
        <dbReference type="ARBA" id="ARBA00022475"/>
    </source>
</evidence>
<dbReference type="GO" id="GO:0140911">
    <property type="term" value="F:pore-forming activity"/>
    <property type="evidence" value="ECO:0007669"/>
    <property type="project" value="InterPro"/>
</dbReference>
<feature type="transmembrane region" description="Helical" evidence="9">
    <location>
        <begin position="231"/>
        <end position="250"/>
    </location>
</feature>
<sequence>MPDKSNTSTINAATFKNAGNTSNNRYTDRSRAKRKFSLKDPGSAITHFIGMVMAVIAAPFLIIKAANVPGNVHVISMVIFILSMICLYGASATYHSLDLTTRTNRILRKIDHMMIFVLIAGSYTPVCLIVLGGSFGRFMFYLVWGIALAGILIKACWITCPKWFSSVLYIGMGWVCILAFTQLLDKLSPAAFAWLLGGGIIYTVGGIIYALKVPLFDLKHKNFGSHEIFHLFVMAGSICHYIFMYCYVVNM</sequence>
<proteinExistence type="inferred from homology"/>
<keyword evidence="3" id="KW-1003">Cell membrane</keyword>
<evidence type="ECO:0000256" key="7">
    <source>
        <dbReference type="PIRSR" id="PIRSR604254-1"/>
    </source>
</evidence>
<evidence type="ECO:0000256" key="6">
    <source>
        <dbReference type="ARBA" id="ARBA00023136"/>
    </source>
</evidence>
<dbReference type="NCBIfam" id="TIGR01065">
    <property type="entry name" value="hlyIII"/>
    <property type="match status" value="1"/>
</dbReference>
<feature type="binding site" evidence="7">
    <location>
        <position position="226"/>
    </location>
    <ligand>
        <name>Zn(2+)</name>
        <dbReference type="ChEBI" id="CHEBI:29105"/>
    </ligand>
</feature>
<evidence type="ECO:0000256" key="9">
    <source>
        <dbReference type="SAM" id="Phobius"/>
    </source>
</evidence>
<feature type="binding site" evidence="7">
    <location>
        <position position="95"/>
    </location>
    <ligand>
        <name>Zn(2+)</name>
        <dbReference type="ChEBI" id="CHEBI:29105"/>
    </ligand>
</feature>
<feature type="region of interest" description="Disordered" evidence="8">
    <location>
        <begin position="1"/>
        <end position="29"/>
    </location>
</feature>
<dbReference type="GO" id="GO:0005886">
    <property type="term" value="C:plasma membrane"/>
    <property type="evidence" value="ECO:0007669"/>
    <property type="project" value="UniProtKB-SubCell"/>
</dbReference>
<dbReference type="PANTHER" id="PTHR20855:SF3">
    <property type="entry name" value="LD03007P"/>
    <property type="match status" value="1"/>
</dbReference>
<feature type="transmembrane region" description="Helical" evidence="9">
    <location>
        <begin position="167"/>
        <end position="184"/>
    </location>
</feature>
<evidence type="ECO:0000256" key="1">
    <source>
        <dbReference type="ARBA" id="ARBA00004651"/>
    </source>
</evidence>
<feature type="transmembrane region" description="Helical" evidence="9">
    <location>
        <begin position="113"/>
        <end position="132"/>
    </location>
</feature>
<feature type="binding site" evidence="7">
    <location>
        <position position="230"/>
    </location>
    <ligand>
        <name>Zn(2+)</name>
        <dbReference type="ChEBI" id="CHEBI:29105"/>
    </ligand>
</feature>
<keyword evidence="7" id="KW-0862">Zinc</keyword>
<evidence type="ECO:0000256" key="5">
    <source>
        <dbReference type="ARBA" id="ARBA00022989"/>
    </source>
</evidence>
<dbReference type="AlphaFoldDB" id="A0AB73SYD3"/>
<evidence type="ECO:0000256" key="8">
    <source>
        <dbReference type="SAM" id="MobiDB-lite"/>
    </source>
</evidence>
<evidence type="ECO:0000256" key="2">
    <source>
        <dbReference type="ARBA" id="ARBA00008488"/>
    </source>
</evidence>